<dbReference type="SUPFAM" id="SSF56112">
    <property type="entry name" value="Protein kinase-like (PK-like)"/>
    <property type="match status" value="1"/>
</dbReference>
<accession>A0A409WH79</accession>
<dbReference type="GO" id="GO:0005524">
    <property type="term" value="F:ATP binding"/>
    <property type="evidence" value="ECO:0007669"/>
    <property type="project" value="InterPro"/>
</dbReference>
<dbReference type="PROSITE" id="PS50011">
    <property type="entry name" value="PROTEIN_KINASE_DOM"/>
    <property type="match status" value="1"/>
</dbReference>
<gene>
    <name evidence="2" type="ORF">CVT25_015371</name>
</gene>
<dbReference type="InterPro" id="IPR036537">
    <property type="entry name" value="Adaptor_Cbl_N_dom_sf"/>
</dbReference>
<organism evidence="2 3">
    <name type="scientific">Psilocybe cyanescens</name>
    <dbReference type="NCBI Taxonomy" id="93625"/>
    <lineage>
        <taxon>Eukaryota</taxon>
        <taxon>Fungi</taxon>
        <taxon>Dikarya</taxon>
        <taxon>Basidiomycota</taxon>
        <taxon>Agaricomycotina</taxon>
        <taxon>Agaricomycetes</taxon>
        <taxon>Agaricomycetidae</taxon>
        <taxon>Agaricales</taxon>
        <taxon>Agaricineae</taxon>
        <taxon>Strophariaceae</taxon>
        <taxon>Psilocybe</taxon>
    </lineage>
</organism>
<dbReference type="GO" id="GO:0004674">
    <property type="term" value="F:protein serine/threonine kinase activity"/>
    <property type="evidence" value="ECO:0007669"/>
    <property type="project" value="TreeGrafter"/>
</dbReference>
<reference evidence="2 3" key="1">
    <citation type="journal article" date="2018" name="Evol. Lett.">
        <title>Horizontal gene cluster transfer increased hallucinogenic mushroom diversity.</title>
        <authorList>
            <person name="Reynolds H.T."/>
            <person name="Vijayakumar V."/>
            <person name="Gluck-Thaler E."/>
            <person name="Korotkin H.B."/>
            <person name="Matheny P.B."/>
            <person name="Slot J.C."/>
        </authorList>
    </citation>
    <scope>NUCLEOTIDE SEQUENCE [LARGE SCALE GENOMIC DNA]</scope>
    <source>
        <strain evidence="2 3">2631</strain>
    </source>
</reference>
<dbReference type="InParanoid" id="A0A409WH79"/>
<dbReference type="PANTHER" id="PTHR44329">
    <property type="entry name" value="SERINE/THREONINE-PROTEIN KINASE TNNI3K-RELATED"/>
    <property type="match status" value="1"/>
</dbReference>
<dbReference type="GO" id="GO:0007166">
    <property type="term" value="P:cell surface receptor signaling pathway"/>
    <property type="evidence" value="ECO:0007669"/>
    <property type="project" value="InterPro"/>
</dbReference>
<evidence type="ECO:0000313" key="2">
    <source>
        <dbReference type="EMBL" id="PPQ77884.1"/>
    </source>
</evidence>
<dbReference type="CDD" id="cd21037">
    <property type="entry name" value="MLKL_NTD"/>
    <property type="match status" value="1"/>
</dbReference>
<dbReference type="Gene3D" id="1.10.510.10">
    <property type="entry name" value="Transferase(Phosphotransferase) domain 1"/>
    <property type="match status" value="1"/>
</dbReference>
<dbReference type="AlphaFoldDB" id="A0A409WH79"/>
<dbReference type="InterPro" id="IPR059179">
    <property type="entry name" value="MLKL-like_MCAfunc"/>
</dbReference>
<dbReference type="InterPro" id="IPR000719">
    <property type="entry name" value="Prot_kinase_dom"/>
</dbReference>
<evidence type="ECO:0000259" key="1">
    <source>
        <dbReference type="PROSITE" id="PS50011"/>
    </source>
</evidence>
<evidence type="ECO:0000313" key="3">
    <source>
        <dbReference type="Proteomes" id="UP000283269"/>
    </source>
</evidence>
<dbReference type="Pfam" id="PF07714">
    <property type="entry name" value="PK_Tyr_Ser-Thr"/>
    <property type="match status" value="1"/>
</dbReference>
<dbReference type="InterPro" id="IPR001245">
    <property type="entry name" value="Ser-Thr/Tyr_kinase_cat_dom"/>
</dbReference>
<comment type="caution">
    <text evidence="2">The sequence shown here is derived from an EMBL/GenBank/DDBJ whole genome shotgun (WGS) entry which is preliminary data.</text>
</comment>
<keyword evidence="3" id="KW-1185">Reference proteome</keyword>
<dbReference type="Proteomes" id="UP000283269">
    <property type="component" value="Unassembled WGS sequence"/>
</dbReference>
<dbReference type="InterPro" id="IPR011009">
    <property type="entry name" value="Kinase-like_dom_sf"/>
</dbReference>
<protein>
    <recommendedName>
        <fullName evidence="1">Protein kinase domain-containing protein</fullName>
    </recommendedName>
</protein>
<dbReference type="STRING" id="93625.A0A409WH79"/>
<dbReference type="InterPro" id="IPR051681">
    <property type="entry name" value="Ser/Thr_Kinases-Pseudokinases"/>
</dbReference>
<sequence>MVSIDSLPALQLAVFALKMARDTVPTLRSHQERCNHLIERCQRLIVDICGQLKPNSSPELQRQLQIVERACVTVRDTVINLQNKGTVWRTLNKENINQAFNSAEVELSDAFVIFNVSYFSREDRTGILIKSNTQVDAHVANNRSQSGLAKVLQSDRQHILRYLDDLLKRSQLLAEAFEKKEKCMTISTGTVSNVSWEMSVGDVVIDSQDNALLGSGTIGKVLRGGLGRKVVAVKQIHPEFSQHFLRNGNQKRFLVGEYCVRGNVLNYLQRYPDANRLSILHQICSGMEYLHENMIIHGNLKASNLLVGKDHKILVSDYDLSWLIDDTTMSDSGSAQPTLGAIVYMAPEYLDGGDLEYHVDVYSFAIATWVLHTGCIPFSQVTWRKYRHRVVEKKERPQKPDSIHEVLWSGMDKWWSHDPDDRPTFIEIESFLPDGARPRASLRRERSRIKPPEIVIAQPSTSQITPTSPDLTFDFGPTIPISDSGKKALAEIITQEHEVHDQTISMKTVSMV</sequence>
<feature type="domain" description="Protein kinase" evidence="1">
    <location>
        <begin position="137"/>
        <end position="432"/>
    </location>
</feature>
<dbReference type="OrthoDB" id="10261027at2759"/>
<name>A0A409WH79_PSICY</name>
<proteinExistence type="predicted"/>
<dbReference type="EMBL" id="NHYD01003432">
    <property type="protein sequence ID" value="PPQ77884.1"/>
    <property type="molecule type" value="Genomic_DNA"/>
</dbReference>
<dbReference type="Gene3D" id="1.20.930.20">
    <property type="entry name" value="Adaptor protein Cbl, N-terminal domain"/>
    <property type="match status" value="1"/>
</dbReference>